<proteinExistence type="predicted"/>
<dbReference type="KEGG" id="hti:HTIA_1458"/>
<dbReference type="EMBL" id="HF571520">
    <property type="protein sequence ID" value="CCQ33585.1"/>
    <property type="molecule type" value="Genomic_DNA"/>
</dbReference>
<evidence type="ECO:0000313" key="3">
    <source>
        <dbReference type="Proteomes" id="UP000015381"/>
    </source>
</evidence>
<accession>F7PJC9</accession>
<sequence>MTSGESRDMTLDPVHVDGIARLAGRLGGRMDDTDHDDLAERAWAEFLDPLYYEDEVILEPLGEQRRRAAPLPDIALEERPFDTQHGLDSGTINPTTFKNGLVLDVAQAAMAGVPSDLDLHRSRTVVVSAHTNDVTVDLGDDEWGRTDEGYTHERLLEVPRVDRYAQTVVHALALYLAESHHARANIEAVSDLLILDGPIYPTGLLNWADRHPELADLLESDQQPRDVVENYVRLVETGLEDDVPIVGFVKNSAANGLTRALRTKAGAPWANDNAFFEHVLSRYEGDELRTDAITFTNWFRSRIGTDRVLSSAGDALGVERERDPEAYEVTFFALYDPRDELVYRIEAPYAVTRDADRRERLTMQIVADVAAERGPPVAVAKADELARIEAAAKDQLRERIGQEFDSDRQRTYNERRWGSAYAGSGE</sequence>
<gene>
    <name evidence="2" type="ORF">HTIA_1458</name>
</gene>
<dbReference type="Pfam" id="PF09376">
    <property type="entry name" value="NurA"/>
    <property type="match status" value="1"/>
</dbReference>
<name>F7PJC9_9EURY</name>
<protein>
    <submittedName>
        <fullName evidence="2">NurA domain-containing protein</fullName>
    </submittedName>
</protein>
<organism evidence="2 3">
    <name type="scientific">Halorhabdus tiamatea SARL4B</name>
    <dbReference type="NCBI Taxonomy" id="1033806"/>
    <lineage>
        <taxon>Archaea</taxon>
        <taxon>Methanobacteriati</taxon>
        <taxon>Methanobacteriota</taxon>
        <taxon>Stenosarchaea group</taxon>
        <taxon>Halobacteria</taxon>
        <taxon>Halobacteriales</taxon>
        <taxon>Haloarculaceae</taxon>
        <taxon>Halorhabdus</taxon>
    </lineage>
</organism>
<dbReference type="AlphaFoldDB" id="F7PJC9"/>
<keyword evidence="3" id="KW-1185">Reference proteome</keyword>
<reference evidence="2 3" key="1">
    <citation type="journal article" date="2014" name="Environ. Microbiol.">
        <title>Halorhabdus tiamatea: proteogenomics and glycosidase activity measurements identify the first cultivated euryarchaeon from a deep-sea anoxic brine lake as potential polysaccharide degrader.</title>
        <authorList>
            <person name="Werner J."/>
            <person name="Ferrer M."/>
            <person name="Michel G."/>
            <person name="Mann A.J."/>
            <person name="Huang S."/>
            <person name="Juarez S."/>
            <person name="Ciordia S."/>
            <person name="Albar J.P."/>
            <person name="Alcaide M."/>
            <person name="La Cono V."/>
            <person name="Yakimov M.M."/>
            <person name="Antunes A."/>
            <person name="Taborda M."/>
            <person name="Da Costa M.S."/>
            <person name="Amann R.I."/>
            <person name="Gloeckner F.O."/>
            <person name="Golyshina O.V."/>
            <person name="Golyshin P.N."/>
            <person name="Teeling H."/>
        </authorList>
    </citation>
    <scope>NUCLEOTIDE SEQUENCE [LARGE SCALE GENOMIC DNA]</scope>
    <source>
        <strain evidence="3">SARL4B</strain>
    </source>
</reference>
<evidence type="ECO:0000259" key="1">
    <source>
        <dbReference type="SMART" id="SM00933"/>
    </source>
</evidence>
<dbReference type="SMART" id="SM00933">
    <property type="entry name" value="NurA"/>
    <property type="match status" value="1"/>
</dbReference>
<evidence type="ECO:0000313" key="2">
    <source>
        <dbReference type="EMBL" id="CCQ33585.1"/>
    </source>
</evidence>
<dbReference type="InterPro" id="IPR018977">
    <property type="entry name" value="NurA_domain"/>
</dbReference>
<feature type="domain" description="NurA" evidence="1">
    <location>
        <begin position="82"/>
        <end position="388"/>
    </location>
</feature>
<dbReference type="HOGENOM" id="CLU_054695_0_0_2"/>
<dbReference type="Proteomes" id="UP000015381">
    <property type="component" value="Chromosome I"/>
</dbReference>
<dbReference type="PATRIC" id="fig|1033806.12.peg.1445"/>